<protein>
    <submittedName>
        <fullName evidence="2">Acyl carrier protein</fullName>
    </submittedName>
</protein>
<dbReference type="Gene3D" id="1.10.1200.10">
    <property type="entry name" value="ACP-like"/>
    <property type="match status" value="1"/>
</dbReference>
<dbReference type="InterPro" id="IPR009081">
    <property type="entry name" value="PP-bd_ACP"/>
</dbReference>
<evidence type="ECO:0000259" key="1">
    <source>
        <dbReference type="PROSITE" id="PS50075"/>
    </source>
</evidence>
<dbReference type="Proteomes" id="UP000199603">
    <property type="component" value="Unassembled WGS sequence"/>
</dbReference>
<accession>A0A1G6WL39</accession>
<dbReference type="SUPFAM" id="SSF47336">
    <property type="entry name" value="ACP-like"/>
    <property type="match status" value="1"/>
</dbReference>
<dbReference type="Pfam" id="PF00550">
    <property type="entry name" value="PP-binding"/>
    <property type="match status" value="1"/>
</dbReference>
<feature type="domain" description="Carrier" evidence="1">
    <location>
        <begin position="2"/>
        <end position="80"/>
    </location>
</feature>
<dbReference type="AlphaFoldDB" id="A0A1G6WL39"/>
<evidence type="ECO:0000313" key="2">
    <source>
        <dbReference type="EMBL" id="SDD66521.1"/>
    </source>
</evidence>
<dbReference type="EMBL" id="FNAG01000005">
    <property type="protein sequence ID" value="SDD66521.1"/>
    <property type="molecule type" value="Genomic_DNA"/>
</dbReference>
<dbReference type="InterPro" id="IPR036736">
    <property type="entry name" value="ACP-like_sf"/>
</dbReference>
<dbReference type="STRING" id="265719.SAMN04488509_10553"/>
<dbReference type="RefSeq" id="WP_091242185.1">
    <property type="nucleotide sequence ID" value="NZ_FNAG01000005.1"/>
</dbReference>
<keyword evidence="3" id="KW-1185">Reference proteome</keyword>
<organism evidence="2 3">
    <name type="scientific">Aquimonas voraii</name>
    <dbReference type="NCBI Taxonomy" id="265719"/>
    <lineage>
        <taxon>Bacteria</taxon>
        <taxon>Pseudomonadati</taxon>
        <taxon>Pseudomonadota</taxon>
        <taxon>Gammaproteobacteria</taxon>
        <taxon>Lysobacterales</taxon>
        <taxon>Lysobacteraceae</taxon>
        <taxon>Aquimonas</taxon>
    </lineage>
</organism>
<evidence type="ECO:0000313" key="3">
    <source>
        <dbReference type="Proteomes" id="UP000199603"/>
    </source>
</evidence>
<dbReference type="OrthoDB" id="9182203at2"/>
<dbReference type="PROSITE" id="PS50075">
    <property type="entry name" value="CARRIER"/>
    <property type="match status" value="1"/>
</dbReference>
<reference evidence="2 3" key="1">
    <citation type="submission" date="2016-10" db="EMBL/GenBank/DDBJ databases">
        <authorList>
            <person name="de Groot N.N."/>
        </authorList>
    </citation>
    <scope>NUCLEOTIDE SEQUENCE [LARGE SCALE GENOMIC DNA]</scope>
    <source>
        <strain evidence="2 3">DSM 16957</strain>
    </source>
</reference>
<sequence length="82" mass="8751">MSPIETQVRAFLADAFPTAGDTPLAAETSLFEAGIIDSMGVLTLVTWLEETYGFTVDDDEVLPENIDGVGALVRYIGRKTGA</sequence>
<proteinExistence type="predicted"/>
<name>A0A1G6WL39_9GAMM</name>
<gene>
    <name evidence="2" type="ORF">SAMN04488509_10553</name>
</gene>